<dbReference type="Gene3D" id="1.10.3520.10">
    <property type="entry name" value="Glycolipid transfer protein"/>
    <property type="match status" value="1"/>
</dbReference>
<evidence type="ECO:0000313" key="2">
    <source>
        <dbReference type="Proteomes" id="UP001626550"/>
    </source>
</evidence>
<proteinExistence type="predicted"/>
<dbReference type="AlphaFoldDB" id="A0ABD2Q0E5"/>
<sequence length="135" mass="15574">METFRRAEPDTSNYLHLMVDNYEPDKKDLHLACRTEPKTPLTSVLSEKYNLHLAQYHTFIVRKSVGAVCYMPLGSCGDIREKIKKSQLEKQPDLTEEAYCQKMNNIVIPNLRNVYQVSQNVLANAKCQQDMLNIP</sequence>
<comment type="caution">
    <text evidence="1">The sequence shown here is derived from an EMBL/GenBank/DDBJ whole genome shotgun (WGS) entry which is preliminary data.</text>
</comment>
<keyword evidence="2" id="KW-1185">Reference proteome</keyword>
<protein>
    <submittedName>
        <fullName evidence="1">Uncharacterized protein</fullName>
    </submittedName>
</protein>
<organism evidence="1 2">
    <name type="scientific">Cichlidogyrus casuarinus</name>
    <dbReference type="NCBI Taxonomy" id="1844966"/>
    <lineage>
        <taxon>Eukaryota</taxon>
        <taxon>Metazoa</taxon>
        <taxon>Spiralia</taxon>
        <taxon>Lophotrochozoa</taxon>
        <taxon>Platyhelminthes</taxon>
        <taxon>Monogenea</taxon>
        <taxon>Monopisthocotylea</taxon>
        <taxon>Dactylogyridea</taxon>
        <taxon>Ancyrocephalidae</taxon>
        <taxon>Cichlidogyrus</taxon>
    </lineage>
</organism>
<accession>A0ABD2Q0E5</accession>
<gene>
    <name evidence="1" type="ORF">Ciccas_008285</name>
</gene>
<name>A0ABD2Q0E5_9PLAT</name>
<dbReference type="EMBL" id="JBJKFK010001432">
    <property type="protein sequence ID" value="KAL3313115.1"/>
    <property type="molecule type" value="Genomic_DNA"/>
</dbReference>
<dbReference type="Proteomes" id="UP001626550">
    <property type="component" value="Unassembled WGS sequence"/>
</dbReference>
<dbReference type="InterPro" id="IPR036497">
    <property type="entry name" value="GLTP_sf"/>
</dbReference>
<evidence type="ECO:0000313" key="1">
    <source>
        <dbReference type="EMBL" id="KAL3313115.1"/>
    </source>
</evidence>
<reference evidence="1 2" key="1">
    <citation type="submission" date="2024-11" db="EMBL/GenBank/DDBJ databases">
        <title>Adaptive evolution of stress response genes in parasites aligns with host niche diversity.</title>
        <authorList>
            <person name="Hahn C."/>
            <person name="Resl P."/>
        </authorList>
    </citation>
    <scope>NUCLEOTIDE SEQUENCE [LARGE SCALE GENOMIC DNA]</scope>
    <source>
        <strain evidence="1">EGGRZ-B1_66</strain>
        <tissue evidence="1">Body</tissue>
    </source>
</reference>